<dbReference type="SUPFAM" id="SSF51161">
    <property type="entry name" value="Trimeric LpxA-like enzymes"/>
    <property type="match status" value="1"/>
</dbReference>
<dbReference type="GeneID" id="96777963"/>
<accession>A0A6I2UEC8</accession>
<evidence type="ECO:0000256" key="3">
    <source>
        <dbReference type="ARBA" id="ARBA00022556"/>
    </source>
</evidence>
<dbReference type="AlphaFoldDB" id="A0A6I2UEC8"/>
<evidence type="ECO:0000256" key="6">
    <source>
        <dbReference type="ARBA" id="ARBA00023315"/>
    </source>
</evidence>
<dbReference type="InterPro" id="IPR010137">
    <property type="entry name" value="Lipid_A_LpxA"/>
</dbReference>
<dbReference type="GO" id="GO:0005737">
    <property type="term" value="C:cytoplasm"/>
    <property type="evidence" value="ECO:0007669"/>
    <property type="project" value="UniProtKB-SubCell"/>
</dbReference>
<dbReference type="UniPathway" id="UPA00359">
    <property type="reaction ID" value="UER00477"/>
</dbReference>
<dbReference type="Gene3D" id="1.20.1180.10">
    <property type="entry name" value="Udp N-acetylglucosamine O-acyltransferase, C-terminal domain"/>
    <property type="match status" value="1"/>
</dbReference>
<dbReference type="EMBL" id="VUNR01000004">
    <property type="protein sequence ID" value="MSU08049.1"/>
    <property type="molecule type" value="Genomic_DNA"/>
</dbReference>
<dbReference type="NCBIfam" id="TIGR01852">
    <property type="entry name" value="lipid_A_lpxA"/>
    <property type="match status" value="1"/>
</dbReference>
<comment type="pathway">
    <text evidence="7">Glycolipid biosynthesis; lipid IV(A) biosynthesis; lipid IV(A) from (3R)-3-hydroxytetradecanoyl-[acyl-carrier-protein] and UDP-N-acetyl-alpha-D-glucosamine: step 1/6.</text>
</comment>
<dbReference type="GO" id="GO:0009245">
    <property type="term" value="P:lipid A biosynthetic process"/>
    <property type="evidence" value="ECO:0007669"/>
    <property type="project" value="UniProtKB-UniRule"/>
</dbReference>
<evidence type="ECO:0000256" key="5">
    <source>
        <dbReference type="ARBA" id="ARBA00023098"/>
    </source>
</evidence>
<dbReference type="InterPro" id="IPR001451">
    <property type="entry name" value="Hexapep"/>
</dbReference>
<comment type="subunit">
    <text evidence="7">Homotrimer.</text>
</comment>
<evidence type="ECO:0000259" key="8">
    <source>
        <dbReference type="Pfam" id="PF13720"/>
    </source>
</evidence>
<keyword evidence="3 7" id="KW-0441">Lipid A biosynthesis</keyword>
<dbReference type="InterPro" id="IPR011004">
    <property type="entry name" value="Trimer_LpxA-like_sf"/>
</dbReference>
<dbReference type="GO" id="GO:0016020">
    <property type="term" value="C:membrane"/>
    <property type="evidence" value="ECO:0007669"/>
    <property type="project" value="GOC"/>
</dbReference>
<comment type="function">
    <text evidence="7">Involved in the biosynthesis of lipid A, a phosphorylated glycolipid that anchors the lipopolysaccharide to the outer membrane of the cell.</text>
</comment>
<evidence type="ECO:0000256" key="7">
    <source>
        <dbReference type="HAMAP-Rule" id="MF_00387"/>
    </source>
</evidence>
<dbReference type="PIRSF" id="PIRSF000456">
    <property type="entry name" value="UDP-GlcNAc_acltr"/>
    <property type="match status" value="1"/>
</dbReference>
<comment type="catalytic activity">
    <reaction evidence="7">
        <text>a (3R)-hydroxyacyl-[ACP] + UDP-N-acetyl-alpha-D-glucosamine = a UDP-3-O-[(3R)-3-hydroxyacyl]-N-acetyl-alpha-D-glucosamine + holo-[ACP]</text>
        <dbReference type="Rhea" id="RHEA:67812"/>
        <dbReference type="Rhea" id="RHEA-COMP:9685"/>
        <dbReference type="Rhea" id="RHEA-COMP:9945"/>
        <dbReference type="ChEBI" id="CHEBI:57705"/>
        <dbReference type="ChEBI" id="CHEBI:64479"/>
        <dbReference type="ChEBI" id="CHEBI:78827"/>
        <dbReference type="ChEBI" id="CHEBI:173225"/>
        <dbReference type="EC" id="2.3.1.129"/>
    </reaction>
</comment>
<keyword evidence="4 7" id="KW-0808">Transferase</keyword>
<evidence type="ECO:0000313" key="10">
    <source>
        <dbReference type="EMBL" id="MSU08049.1"/>
    </source>
</evidence>
<keyword evidence="1 7" id="KW-0963">Cytoplasm</keyword>
<dbReference type="InterPro" id="IPR056729">
    <property type="entry name" value="GMPPB_C"/>
</dbReference>
<evidence type="ECO:0000256" key="4">
    <source>
        <dbReference type="ARBA" id="ARBA00022679"/>
    </source>
</evidence>
<dbReference type="GO" id="GO:0008780">
    <property type="term" value="F:acyl-[acyl-carrier-protein]-UDP-N-acetylglucosamine O-acyltransferase activity"/>
    <property type="evidence" value="ECO:0007669"/>
    <property type="project" value="UniProtKB-UniRule"/>
</dbReference>
<gene>
    <name evidence="7 10" type="primary">lpxA</name>
    <name evidence="10" type="ORF">FYJ84_03460</name>
</gene>
<keyword evidence="7" id="KW-0677">Repeat</keyword>
<evidence type="ECO:0000256" key="1">
    <source>
        <dbReference type="ARBA" id="ARBA00022490"/>
    </source>
</evidence>
<dbReference type="Pfam" id="PF25087">
    <property type="entry name" value="GMPPB_C"/>
    <property type="match status" value="1"/>
</dbReference>
<comment type="caution">
    <text evidence="10">The sequence shown here is derived from an EMBL/GenBank/DDBJ whole genome shotgun (WGS) entry which is preliminary data.</text>
</comment>
<dbReference type="Pfam" id="PF13720">
    <property type="entry name" value="Acetyltransf_11"/>
    <property type="match status" value="1"/>
</dbReference>
<dbReference type="EC" id="2.3.1.129" evidence="7"/>
<dbReference type="RefSeq" id="WP_154406185.1">
    <property type="nucleotide sequence ID" value="NZ_JAQXJM010000018.1"/>
</dbReference>
<feature type="domain" description="UDP N-acetylglucosamine O-acyltransferase C-terminal" evidence="8">
    <location>
        <begin position="182"/>
        <end position="263"/>
    </location>
</feature>
<dbReference type="PANTHER" id="PTHR43480">
    <property type="entry name" value="ACYL-[ACYL-CARRIER-PROTEIN]--UDP-N-ACETYLGLUCOSAMINE O-ACYLTRANSFERASE"/>
    <property type="match status" value="1"/>
</dbReference>
<dbReference type="PANTHER" id="PTHR43480:SF1">
    <property type="entry name" value="ACYL-[ACYL-CARRIER-PROTEIN]--UDP-N-ACETYLGLUCOSAMINE O-ACYLTRANSFERASE, MITOCHONDRIAL-RELATED"/>
    <property type="match status" value="1"/>
</dbReference>
<comment type="subcellular location">
    <subcellularLocation>
        <location evidence="7">Cytoplasm</location>
    </subcellularLocation>
</comment>
<dbReference type="NCBIfam" id="NF003657">
    <property type="entry name" value="PRK05289.1"/>
    <property type="match status" value="1"/>
</dbReference>
<proteinExistence type="inferred from homology"/>
<dbReference type="Pfam" id="PF00132">
    <property type="entry name" value="Hexapep"/>
    <property type="match status" value="1"/>
</dbReference>
<keyword evidence="5 7" id="KW-0443">Lipid metabolism</keyword>
<evidence type="ECO:0000259" key="9">
    <source>
        <dbReference type="Pfam" id="PF25087"/>
    </source>
</evidence>
<dbReference type="HAMAP" id="MF_00387">
    <property type="entry name" value="LpxA"/>
    <property type="match status" value="1"/>
</dbReference>
<protein>
    <recommendedName>
        <fullName evidence="7">Acyl-[acyl-carrier-protein]--UDP-N-acetylglucosamine O-acyltransferase</fullName>
        <shortName evidence="7">UDP-N-acetylglucosamine acyltransferase</shortName>
        <ecNumber evidence="7">2.3.1.129</ecNumber>
    </recommendedName>
</protein>
<evidence type="ECO:0000313" key="11">
    <source>
        <dbReference type="Proteomes" id="UP000433181"/>
    </source>
</evidence>
<reference evidence="10 11" key="1">
    <citation type="submission" date="2019-08" db="EMBL/GenBank/DDBJ databases">
        <title>In-depth cultivation of the pig gut microbiome towards novel bacterial diversity and tailored functional studies.</title>
        <authorList>
            <person name="Wylensek D."/>
            <person name="Hitch T.C.A."/>
            <person name="Clavel T."/>
        </authorList>
    </citation>
    <scope>NUCLEOTIDE SEQUENCE [LARGE SCALE GENOMIC DNA]</scope>
    <source>
        <strain evidence="10 11">WCA-693-APC-5D-A</strain>
    </source>
</reference>
<feature type="domain" description="Mannose-1-phosphate guanyltransferase C-terminal" evidence="9">
    <location>
        <begin position="15"/>
        <end position="104"/>
    </location>
</feature>
<dbReference type="InterPro" id="IPR029098">
    <property type="entry name" value="Acetyltransf_C"/>
</dbReference>
<organism evidence="10 11">
    <name type="scientific">Anaerovibrio slackiae</name>
    <dbReference type="NCBI Taxonomy" id="2652309"/>
    <lineage>
        <taxon>Bacteria</taxon>
        <taxon>Bacillati</taxon>
        <taxon>Bacillota</taxon>
        <taxon>Negativicutes</taxon>
        <taxon>Selenomonadales</taxon>
        <taxon>Selenomonadaceae</taxon>
        <taxon>Anaerovibrio</taxon>
    </lineage>
</organism>
<keyword evidence="2 7" id="KW-0444">Lipid biosynthesis</keyword>
<dbReference type="Proteomes" id="UP000433181">
    <property type="component" value="Unassembled WGS sequence"/>
</dbReference>
<dbReference type="Gene3D" id="2.160.10.10">
    <property type="entry name" value="Hexapeptide repeat proteins"/>
    <property type="match status" value="1"/>
</dbReference>
<dbReference type="CDD" id="cd03351">
    <property type="entry name" value="LbH_UDP-GlcNAc_AT"/>
    <property type="match status" value="1"/>
</dbReference>
<dbReference type="InterPro" id="IPR037157">
    <property type="entry name" value="Acetyltransf_C_sf"/>
</dbReference>
<name>A0A6I2UEC8_9FIRM</name>
<keyword evidence="11" id="KW-1185">Reference proteome</keyword>
<keyword evidence="6 7" id="KW-0012">Acyltransferase</keyword>
<sequence>MADNFDVTAKIHNFAVVHPNAKIGKNVEIGPFTVIGENVEIDEGTIVGPSVVITGWTKIGKDCHIFQGASIGEEPQDLKFAGEKSYTVIGDRTKVHEFCTIHRATGEGEYTRIGDDCLLMAYVHVAHNCVLGNNVIMANAAMVAGHVVVEDRAIIGGKAGVHQFVRVGKQAMISGMSRNIHDVVPYTIVDGFPARACGLNSVGIARAGIAPANRRSIKQAYRLLYRSGLRLSEAIEAIEQEVESCPEVEHMLQFLRNADRGICRPAGHSGDKKKDDAEE</sequence>
<evidence type="ECO:0000256" key="2">
    <source>
        <dbReference type="ARBA" id="ARBA00022516"/>
    </source>
</evidence>
<comment type="similarity">
    <text evidence="7">Belongs to the transferase hexapeptide repeat family. LpxA subfamily.</text>
</comment>